<name>A0A919RQ61_9ACTN</name>
<keyword evidence="2" id="KW-1185">Reference proteome</keyword>
<protein>
    <submittedName>
        <fullName evidence="1">Uncharacterized protein</fullName>
    </submittedName>
</protein>
<proteinExistence type="predicted"/>
<sequence>MAEASATAPPTTGVLAATAGAAHAVPDDCSATFSTTSATRSRASGTGQHAIVVLDRHHAPIIGFAERRGPWASASENSAAHFYGPVQSHDVHKR</sequence>
<reference evidence="1" key="1">
    <citation type="submission" date="2021-01" db="EMBL/GenBank/DDBJ databases">
        <title>Whole genome shotgun sequence of Sinosporangium siamense NBRC 109515.</title>
        <authorList>
            <person name="Komaki H."/>
            <person name="Tamura T."/>
        </authorList>
    </citation>
    <scope>NUCLEOTIDE SEQUENCE</scope>
    <source>
        <strain evidence="1">NBRC 109515</strain>
    </source>
</reference>
<organism evidence="1 2">
    <name type="scientific">Sinosporangium siamense</name>
    <dbReference type="NCBI Taxonomy" id="1367973"/>
    <lineage>
        <taxon>Bacteria</taxon>
        <taxon>Bacillati</taxon>
        <taxon>Actinomycetota</taxon>
        <taxon>Actinomycetes</taxon>
        <taxon>Streptosporangiales</taxon>
        <taxon>Streptosporangiaceae</taxon>
        <taxon>Sinosporangium</taxon>
    </lineage>
</organism>
<evidence type="ECO:0000313" key="2">
    <source>
        <dbReference type="Proteomes" id="UP000606172"/>
    </source>
</evidence>
<comment type="caution">
    <text evidence="1">The sequence shown here is derived from an EMBL/GenBank/DDBJ whole genome shotgun (WGS) entry which is preliminary data.</text>
</comment>
<dbReference type="AlphaFoldDB" id="A0A919RQ61"/>
<dbReference type="Proteomes" id="UP000606172">
    <property type="component" value="Unassembled WGS sequence"/>
</dbReference>
<dbReference type="EMBL" id="BOOW01000053">
    <property type="protein sequence ID" value="GII96995.1"/>
    <property type="molecule type" value="Genomic_DNA"/>
</dbReference>
<accession>A0A919RQ61</accession>
<evidence type="ECO:0000313" key="1">
    <source>
        <dbReference type="EMBL" id="GII96995.1"/>
    </source>
</evidence>
<gene>
    <name evidence="1" type="ORF">Ssi02_72260</name>
</gene>